<dbReference type="SUPFAM" id="SSF52540">
    <property type="entry name" value="P-loop containing nucleoside triphosphate hydrolases"/>
    <property type="match status" value="2"/>
</dbReference>
<dbReference type="Proteomes" id="UP001652623">
    <property type="component" value="Chromosome 3"/>
</dbReference>
<keyword evidence="9" id="KW-1185">Reference proteome</keyword>
<keyword evidence="5" id="KW-0611">Plant defense</keyword>
<dbReference type="Pfam" id="PF01582">
    <property type="entry name" value="TIR"/>
    <property type="match status" value="2"/>
</dbReference>
<dbReference type="InterPro" id="IPR000157">
    <property type="entry name" value="TIR_dom"/>
</dbReference>
<feature type="domain" description="TIR" evidence="8">
    <location>
        <begin position="14"/>
        <end position="176"/>
    </location>
</feature>
<dbReference type="SUPFAM" id="SSF46785">
    <property type="entry name" value="Winged helix' DNA-binding domain"/>
    <property type="match status" value="1"/>
</dbReference>
<dbReference type="PANTHER" id="PTHR11017:SF479">
    <property type="entry name" value="DISEASE RESISTANCE PROTEIN (TIR-NBS-LRR CLASS) FAMILY"/>
    <property type="match status" value="1"/>
</dbReference>
<evidence type="ECO:0000256" key="7">
    <source>
        <dbReference type="ARBA" id="ARBA00047304"/>
    </source>
</evidence>
<evidence type="ECO:0000313" key="10">
    <source>
        <dbReference type="RefSeq" id="XP_060671559.1"/>
    </source>
</evidence>
<reference evidence="10 11" key="1">
    <citation type="submission" date="2025-05" db="UniProtKB">
        <authorList>
            <consortium name="RefSeq"/>
        </authorList>
    </citation>
    <scope>IDENTIFICATION</scope>
    <source>
        <tissue evidence="10 11">Seedling</tissue>
    </source>
</reference>
<dbReference type="Gene3D" id="3.80.10.10">
    <property type="entry name" value="Ribonuclease Inhibitor"/>
    <property type="match status" value="2"/>
</dbReference>
<dbReference type="InterPro" id="IPR027417">
    <property type="entry name" value="P-loop_NTPase"/>
</dbReference>
<dbReference type="InterPro" id="IPR058192">
    <property type="entry name" value="WHD_ROQ1-like"/>
</dbReference>
<dbReference type="InterPro" id="IPR036390">
    <property type="entry name" value="WH_DNA-bd_sf"/>
</dbReference>
<evidence type="ECO:0000256" key="1">
    <source>
        <dbReference type="ARBA" id="ARBA00011982"/>
    </source>
</evidence>
<dbReference type="InterPro" id="IPR002182">
    <property type="entry name" value="NB-ARC"/>
</dbReference>
<protein>
    <recommendedName>
        <fullName evidence="1">ADP-ribosyl cyclase/cyclic ADP-ribose hydrolase</fullName>
        <ecNumber evidence="1">3.2.2.6</ecNumber>
    </recommendedName>
</protein>
<dbReference type="Pfam" id="PF23282">
    <property type="entry name" value="WHD_ROQ1"/>
    <property type="match status" value="1"/>
</dbReference>
<evidence type="ECO:0000256" key="3">
    <source>
        <dbReference type="ARBA" id="ARBA00022737"/>
    </source>
</evidence>
<dbReference type="Gene3D" id="3.40.50.300">
    <property type="entry name" value="P-loop containing nucleotide triphosphate hydrolases"/>
    <property type="match status" value="2"/>
</dbReference>
<dbReference type="SUPFAM" id="SSF52200">
    <property type="entry name" value="Toll/Interleukin receptor TIR domain"/>
    <property type="match status" value="2"/>
</dbReference>
<evidence type="ECO:0000313" key="9">
    <source>
        <dbReference type="Proteomes" id="UP001652623"/>
    </source>
</evidence>
<evidence type="ECO:0000313" key="11">
    <source>
        <dbReference type="RefSeq" id="XP_060671560.1"/>
    </source>
</evidence>
<organism evidence="9 11">
    <name type="scientific">Ziziphus jujuba</name>
    <name type="common">Chinese jujube</name>
    <name type="synonym">Ziziphus sativa</name>
    <dbReference type="NCBI Taxonomy" id="326968"/>
    <lineage>
        <taxon>Eukaryota</taxon>
        <taxon>Viridiplantae</taxon>
        <taxon>Streptophyta</taxon>
        <taxon>Embryophyta</taxon>
        <taxon>Tracheophyta</taxon>
        <taxon>Spermatophyta</taxon>
        <taxon>Magnoliopsida</taxon>
        <taxon>eudicotyledons</taxon>
        <taxon>Gunneridae</taxon>
        <taxon>Pentapetalae</taxon>
        <taxon>rosids</taxon>
        <taxon>fabids</taxon>
        <taxon>Rosales</taxon>
        <taxon>Rhamnaceae</taxon>
        <taxon>Paliureae</taxon>
        <taxon>Ziziphus</taxon>
    </lineage>
</organism>
<dbReference type="SUPFAM" id="SSF52058">
    <property type="entry name" value="L domain-like"/>
    <property type="match status" value="1"/>
</dbReference>
<dbReference type="InterPro" id="IPR045344">
    <property type="entry name" value="C-JID"/>
</dbReference>
<comment type="catalytic activity">
    <reaction evidence="7">
        <text>NAD(+) + H2O = ADP-D-ribose + nicotinamide + H(+)</text>
        <dbReference type="Rhea" id="RHEA:16301"/>
        <dbReference type="ChEBI" id="CHEBI:15377"/>
        <dbReference type="ChEBI" id="CHEBI:15378"/>
        <dbReference type="ChEBI" id="CHEBI:17154"/>
        <dbReference type="ChEBI" id="CHEBI:57540"/>
        <dbReference type="ChEBI" id="CHEBI:57967"/>
        <dbReference type="EC" id="3.2.2.6"/>
    </reaction>
    <physiologicalReaction direction="left-to-right" evidence="7">
        <dbReference type="Rhea" id="RHEA:16302"/>
    </physiologicalReaction>
</comment>
<dbReference type="InterPro" id="IPR042197">
    <property type="entry name" value="Apaf_helical"/>
</dbReference>
<keyword evidence="2" id="KW-0433">Leucine-rich repeat</keyword>
<dbReference type="InterPro" id="IPR044974">
    <property type="entry name" value="Disease_R_plants"/>
</dbReference>
<accession>A0ABM4A4A0</accession>
<evidence type="ECO:0000259" key="8">
    <source>
        <dbReference type="PROSITE" id="PS50104"/>
    </source>
</evidence>
<evidence type="ECO:0000256" key="2">
    <source>
        <dbReference type="ARBA" id="ARBA00022614"/>
    </source>
</evidence>
<dbReference type="InterPro" id="IPR032675">
    <property type="entry name" value="LRR_dom_sf"/>
</dbReference>
<feature type="domain" description="TIR" evidence="8">
    <location>
        <begin position="1097"/>
        <end position="1262"/>
    </location>
</feature>
<evidence type="ECO:0000256" key="5">
    <source>
        <dbReference type="ARBA" id="ARBA00022821"/>
    </source>
</evidence>
<dbReference type="Gene3D" id="3.40.50.10140">
    <property type="entry name" value="Toll/interleukin-1 receptor homology (TIR) domain"/>
    <property type="match status" value="2"/>
</dbReference>
<evidence type="ECO:0000256" key="6">
    <source>
        <dbReference type="ARBA" id="ARBA00023027"/>
    </source>
</evidence>
<dbReference type="SMART" id="SM00255">
    <property type="entry name" value="TIR"/>
    <property type="match status" value="2"/>
</dbReference>
<dbReference type="EC" id="3.2.2.6" evidence="1"/>
<dbReference type="Pfam" id="PF20160">
    <property type="entry name" value="C-JID"/>
    <property type="match status" value="1"/>
</dbReference>
<dbReference type="PANTHER" id="PTHR11017">
    <property type="entry name" value="LEUCINE-RICH REPEAT-CONTAINING PROTEIN"/>
    <property type="match status" value="1"/>
</dbReference>
<dbReference type="SMART" id="SM00382">
    <property type="entry name" value="AAA"/>
    <property type="match status" value="2"/>
</dbReference>
<proteinExistence type="predicted"/>
<dbReference type="PROSITE" id="PS50104">
    <property type="entry name" value="TIR"/>
    <property type="match status" value="2"/>
</dbReference>
<dbReference type="GeneID" id="107422468"/>
<name>A0ABM4A4A0_ZIZJJ</name>
<dbReference type="Gene3D" id="1.10.8.430">
    <property type="entry name" value="Helical domain of apoptotic protease-activating factors"/>
    <property type="match status" value="2"/>
</dbReference>
<keyword evidence="3" id="KW-0677">Repeat</keyword>
<dbReference type="Pfam" id="PF00931">
    <property type="entry name" value="NB-ARC"/>
    <property type="match status" value="2"/>
</dbReference>
<dbReference type="RefSeq" id="XP_060671560.1">
    <property type="nucleotide sequence ID" value="XM_060815577.1"/>
</dbReference>
<sequence>MASASSSSSSSSREKYDVFLSFRGEDTRDGFTDYLYHALDLKHIVTFKDDENLESGHRISEIMEAIKESKICIIVFSKDFASSTWCLDEVVRILECKRNGSAVVPIFYGIEPSVVRKQQEGYAEAFAKHEQDRREMVQQWRDALKEVADISGYDSKNIRPEYRFIEKIVEDILLKLSKYVSANDHFKRHLIGIEKPTKEIEGLLCIGSMNVRIIGLYGMGGIGKTTLARAIFQTFYCHFESCCFLNDVREEFERHGINHLREKLLFELFKDKTSLNMESTAIQDRCRRTKVLIVLDDLNAILQLNRLLPKGCTFGDGSRIIVTTRDAQVLKLRADELYEVKRLNDSDALTLFRLHAFGQNSDLPGYEALSKSAADYAHGNPLALEVLGCSLYSKSIKVWESALDKLKTDPDRTIQKVLKISYDGLDDEAIQGIFLDIACFFDGEVDREYVESILHRNEQHSDATAGISVLIDKSLIIECQNKLSMHALLRQMGKAIVCDKNKEPGKRSRLWNAKDVSYVLERSTGTFEVEGILLNLSELRKDVKVEPKAFSKMYHLRFLRMHCDDRFCNGEIFYEKVGWGPYNREVRQQIYLPYEGLEFPSDELRYLQWDLYPLKDFLSNFSPENLVELVMRDSQLVELHWDENQPVEKLKKMDLSYSEHLIQIPNLCGAINLESINLQGCISLVQIPSCFKNLDKLELLDLSDCENLKDGMENLPLNIRKLKLCRTAIEVLPSSVRFLLGLLDLDMSGCNKLKDGIENLPSNLKELRLCGTAIQVVPSTIGCLMGLSHLDLYNCERLESLPESIWKLESLEWLDLSNCPNLIELEDCTSSSLRYLKISGCTGLRSIIALPPSLTCLDANNCTSLEEISSWWTPTVQDYDPQVQHRNNKSEGEIYNFQQCLKLGHDTCINVIADGARRRIFSAQDDISYLEMVYPGNVIPQWFSHRARGESFIQLSRNWLNTDDSRFKFVFGAVFAFKISGPETKIRFRFNFKTSMDSSVGGSFNYEDVCTLQVNNSSDHVLIRYATIDLRHVFGVNWFSVCRMVTEASFHVFMEVEKKGNWKIKNHGLEVIHCPASLGLRFRDLAASPSSASTYQYKYDVYISSRSVDSRYCFIEPLCRALGEHIRICKHDENPISVHKIPKIMDTIKESKICMIVFSNNFASLTWRLDEVVRILDCKRDWKDTVIPIFYGIDPSIVRKQVGRYAQAFNKHEQHFKDTMDKVQRWRDALKEVTNLSGYDSKDFGDKYQLIGRIVGDVLAKVFTSLSINYSKLGLVGIQIRITKIEGLLGNIGSMDVRTIGLYGIRGIGKTTLAMAVFLKLYRHFSWHCFLCNVREEFHLREKLVSELFKETYNPSMQWPSIQDRLRHTKVLIVLDDLDDATSQFDNLLSMCEFGNGSRIIVTSRDMQVLKTVTDQVYEVERLNDFEALELFHLHAFKQNSGIARDYATLSEKMANYTDGNPLALKVLGSSLSSKTIRDWESALEELQSEPNKDIEKVLRISLTNRGKRQKRLHSHPGCIS</sequence>
<evidence type="ECO:0000256" key="4">
    <source>
        <dbReference type="ARBA" id="ARBA00022801"/>
    </source>
</evidence>
<dbReference type="InterPro" id="IPR003593">
    <property type="entry name" value="AAA+_ATPase"/>
</dbReference>
<dbReference type="InterPro" id="IPR035897">
    <property type="entry name" value="Toll_tir_struct_dom_sf"/>
</dbReference>
<gene>
    <name evidence="10 11" type="primary">LOC107422468</name>
</gene>
<dbReference type="PRINTS" id="PR00364">
    <property type="entry name" value="DISEASERSIST"/>
</dbReference>
<keyword evidence="6" id="KW-0520">NAD</keyword>
<keyword evidence="4" id="KW-0378">Hydrolase</keyword>
<dbReference type="RefSeq" id="XP_060671559.1">
    <property type="nucleotide sequence ID" value="XM_060815576.1"/>
</dbReference>